<protein>
    <recommendedName>
        <fullName evidence="1">CxC2-like cysteine cluster KDZ transposase-associated domain-containing protein</fullName>
    </recommendedName>
</protein>
<dbReference type="InterPro" id="IPR041457">
    <property type="entry name" value="CxC2_KDZ-assoc"/>
</dbReference>
<keyword evidence="3" id="KW-1185">Reference proteome</keyword>
<dbReference type="EMBL" id="JARKIB010000388">
    <property type="protein sequence ID" value="KAJ7711709.1"/>
    <property type="molecule type" value="Genomic_DNA"/>
</dbReference>
<comment type="caution">
    <text evidence="2">The sequence shown here is derived from an EMBL/GenBank/DDBJ whole genome shotgun (WGS) entry which is preliminary data.</text>
</comment>
<organism evidence="2 3">
    <name type="scientific">Mycena metata</name>
    <dbReference type="NCBI Taxonomy" id="1033252"/>
    <lineage>
        <taxon>Eukaryota</taxon>
        <taxon>Fungi</taxon>
        <taxon>Dikarya</taxon>
        <taxon>Basidiomycota</taxon>
        <taxon>Agaricomycotina</taxon>
        <taxon>Agaricomycetes</taxon>
        <taxon>Agaricomycetidae</taxon>
        <taxon>Agaricales</taxon>
        <taxon>Marasmiineae</taxon>
        <taxon>Mycenaceae</taxon>
        <taxon>Mycena</taxon>
    </lineage>
</organism>
<dbReference type="Proteomes" id="UP001215598">
    <property type="component" value="Unassembled WGS sequence"/>
</dbReference>
<accession>A0AAD7H3W3</accession>
<feature type="non-terminal residue" evidence="2">
    <location>
        <position position="66"/>
    </location>
</feature>
<dbReference type="AlphaFoldDB" id="A0AAD7H3W3"/>
<dbReference type="Pfam" id="PF18803">
    <property type="entry name" value="CxC2"/>
    <property type="match status" value="1"/>
</dbReference>
<reference evidence="2" key="1">
    <citation type="submission" date="2023-03" db="EMBL/GenBank/DDBJ databases">
        <title>Massive genome expansion in bonnet fungi (Mycena s.s.) driven by repeated elements and novel gene families across ecological guilds.</title>
        <authorList>
            <consortium name="Lawrence Berkeley National Laboratory"/>
            <person name="Harder C.B."/>
            <person name="Miyauchi S."/>
            <person name="Viragh M."/>
            <person name="Kuo A."/>
            <person name="Thoen E."/>
            <person name="Andreopoulos B."/>
            <person name="Lu D."/>
            <person name="Skrede I."/>
            <person name="Drula E."/>
            <person name="Henrissat B."/>
            <person name="Morin E."/>
            <person name="Kohler A."/>
            <person name="Barry K."/>
            <person name="LaButti K."/>
            <person name="Morin E."/>
            <person name="Salamov A."/>
            <person name="Lipzen A."/>
            <person name="Mereny Z."/>
            <person name="Hegedus B."/>
            <person name="Baldrian P."/>
            <person name="Stursova M."/>
            <person name="Weitz H."/>
            <person name="Taylor A."/>
            <person name="Grigoriev I.V."/>
            <person name="Nagy L.G."/>
            <person name="Martin F."/>
            <person name="Kauserud H."/>
        </authorList>
    </citation>
    <scope>NUCLEOTIDE SEQUENCE</scope>
    <source>
        <strain evidence="2">CBHHK182m</strain>
    </source>
</reference>
<feature type="non-terminal residue" evidence="2">
    <location>
        <position position="1"/>
    </location>
</feature>
<sequence length="66" mass="7391">RYQLCGCYCAAQSNNLEQLLCNAWYPASATDPDTCATFRALDFFRLLNVIGTVNAHDFIRAIMQNG</sequence>
<gene>
    <name evidence="2" type="ORF">B0H16DRAFT_1261699</name>
</gene>
<proteinExistence type="predicted"/>
<evidence type="ECO:0000259" key="1">
    <source>
        <dbReference type="Pfam" id="PF18803"/>
    </source>
</evidence>
<evidence type="ECO:0000313" key="3">
    <source>
        <dbReference type="Proteomes" id="UP001215598"/>
    </source>
</evidence>
<name>A0AAD7H3W3_9AGAR</name>
<evidence type="ECO:0000313" key="2">
    <source>
        <dbReference type="EMBL" id="KAJ7711709.1"/>
    </source>
</evidence>
<feature type="domain" description="CxC2-like cysteine cluster KDZ transposase-associated" evidence="1">
    <location>
        <begin position="6"/>
        <end position="64"/>
    </location>
</feature>